<dbReference type="SMART" id="SM00411">
    <property type="entry name" value="BHL"/>
    <property type="match status" value="1"/>
</dbReference>
<dbReference type="AlphaFoldDB" id="N9TRC9"/>
<dbReference type="EMBL" id="AORI01000011">
    <property type="protein sequence ID" value="ENY68704.1"/>
    <property type="molecule type" value="Genomic_DNA"/>
</dbReference>
<keyword evidence="1" id="KW-0226">DNA condensation</keyword>
<dbReference type="GO" id="GO:0030527">
    <property type="term" value="F:structural constituent of chromatin"/>
    <property type="evidence" value="ECO:0007669"/>
    <property type="project" value="InterPro"/>
</dbReference>
<dbReference type="STRING" id="1188233.MAU_5020"/>
<dbReference type="InterPro" id="IPR010992">
    <property type="entry name" value="IHF-like_DNA-bd_dom_sf"/>
</dbReference>
<evidence type="ECO:0000313" key="5">
    <source>
        <dbReference type="Proteomes" id="UP000013131"/>
    </source>
</evidence>
<reference evidence="4 5" key="1">
    <citation type="journal article" date="2013" name="Genome Announc.">
        <title>Draft Genome Sequences of Mycoplasma auris and Mycoplasma yeatsii, Two Species of the Ear Canal of Caprinae.</title>
        <authorList>
            <person name="Dordet-Frisoni E."/>
            <person name="Baranowski E."/>
            <person name="Barre A."/>
            <person name="Blanchard A."/>
            <person name="Breton M."/>
            <person name="Couture C."/>
            <person name="Dupuy V."/>
            <person name="Gaurivaud P."/>
            <person name="Jacob D."/>
            <person name="Lemaitre C."/>
            <person name="Manso-Silvan L."/>
            <person name="Nikolski M."/>
            <person name="Nouvel L.X."/>
            <person name="Poumarat F."/>
            <person name="Sirand-Pugnet P."/>
            <person name="Thebault P."/>
            <person name="Theil S."/>
            <person name="Thiaucourt F."/>
            <person name="Citti C."/>
            <person name="Tardy F."/>
        </authorList>
    </citation>
    <scope>NUCLEOTIDE SEQUENCE [LARGE SCALE GENOMIC DNA]</scope>
    <source>
        <strain evidence="4 5">15026</strain>
    </source>
</reference>
<sequence length="98" mass="11169">MTKKELIKVTAEKTGFQNAMVESIIDQMISTLVEKMSKGEQVTISGFGVFSSRIIPPRIKMNNITKENIQMPEKLDPKFKFSNSLKENINESFLKSKK</sequence>
<dbReference type="GO" id="GO:0003677">
    <property type="term" value="F:DNA binding"/>
    <property type="evidence" value="ECO:0007669"/>
    <property type="project" value="UniProtKB-KW"/>
</dbReference>
<dbReference type="PANTHER" id="PTHR33175:SF3">
    <property type="entry name" value="DNA-BINDING PROTEIN HU-BETA"/>
    <property type="match status" value="1"/>
</dbReference>
<protein>
    <submittedName>
        <fullName evidence="4">DNA-binding protein HU</fullName>
    </submittedName>
</protein>
<accession>N9TRC9</accession>
<proteinExistence type="inferred from homology"/>
<keyword evidence="2 4" id="KW-0238">DNA-binding</keyword>
<dbReference type="GO" id="GO:0030261">
    <property type="term" value="P:chromosome condensation"/>
    <property type="evidence" value="ECO:0007669"/>
    <property type="project" value="UniProtKB-KW"/>
</dbReference>
<comment type="caution">
    <text evidence="4">The sequence shown here is derived from an EMBL/GenBank/DDBJ whole genome shotgun (WGS) entry which is preliminary data.</text>
</comment>
<dbReference type="PATRIC" id="fig|1188233.3.peg.486"/>
<gene>
    <name evidence="4" type="primary">hup</name>
    <name evidence="4" type="ORF">MAU_5020</name>
</gene>
<keyword evidence="5" id="KW-1185">Reference proteome</keyword>
<dbReference type="OrthoDB" id="9799835at2"/>
<dbReference type="eggNOG" id="COG0776">
    <property type="taxonomic scope" value="Bacteria"/>
</dbReference>
<evidence type="ECO:0000313" key="4">
    <source>
        <dbReference type="EMBL" id="ENY68704.1"/>
    </source>
</evidence>
<dbReference type="RefSeq" id="WP_004424943.1">
    <property type="nucleotide sequence ID" value="NZ_AORI01000011.1"/>
</dbReference>
<evidence type="ECO:0000256" key="3">
    <source>
        <dbReference type="RuleBase" id="RU003939"/>
    </source>
</evidence>
<dbReference type="InterPro" id="IPR000119">
    <property type="entry name" value="Hist_DNA-bd"/>
</dbReference>
<dbReference type="Pfam" id="PF00216">
    <property type="entry name" value="Bac_DNA_binding"/>
    <property type="match status" value="1"/>
</dbReference>
<dbReference type="Proteomes" id="UP000013131">
    <property type="component" value="Unassembled WGS sequence"/>
</dbReference>
<comment type="similarity">
    <text evidence="3">Belongs to the bacterial histone-like protein family.</text>
</comment>
<evidence type="ECO:0000256" key="1">
    <source>
        <dbReference type="ARBA" id="ARBA00023067"/>
    </source>
</evidence>
<organism evidence="4 5">
    <name type="scientific">Metamycoplasma auris 15026</name>
    <dbReference type="NCBI Taxonomy" id="1188233"/>
    <lineage>
        <taxon>Bacteria</taxon>
        <taxon>Bacillati</taxon>
        <taxon>Mycoplasmatota</taxon>
        <taxon>Mycoplasmoidales</taxon>
        <taxon>Metamycoplasmataceae</taxon>
        <taxon>Metamycoplasma</taxon>
    </lineage>
</organism>
<dbReference type="SUPFAM" id="SSF47729">
    <property type="entry name" value="IHF-like DNA-binding proteins"/>
    <property type="match status" value="1"/>
</dbReference>
<dbReference type="PANTHER" id="PTHR33175">
    <property type="entry name" value="DNA-BINDING PROTEIN HU"/>
    <property type="match status" value="1"/>
</dbReference>
<name>N9TRC9_9BACT</name>
<dbReference type="Gene3D" id="4.10.520.10">
    <property type="entry name" value="IHF-like DNA-binding proteins"/>
    <property type="match status" value="1"/>
</dbReference>
<evidence type="ECO:0000256" key="2">
    <source>
        <dbReference type="ARBA" id="ARBA00023125"/>
    </source>
</evidence>